<dbReference type="Pfam" id="PF20256">
    <property type="entry name" value="MoCoBD_2"/>
    <property type="match status" value="1"/>
</dbReference>
<keyword evidence="9" id="KW-0411">Iron-sulfur</keyword>
<keyword evidence="8" id="KW-0408">Iron</keyword>
<dbReference type="AlphaFoldDB" id="W4HPI4"/>
<evidence type="ECO:0000256" key="12">
    <source>
        <dbReference type="SAM" id="MobiDB-lite"/>
    </source>
</evidence>
<dbReference type="Pfam" id="PF01315">
    <property type="entry name" value="Ald_Xan_dh_C"/>
    <property type="match status" value="1"/>
</dbReference>
<dbReference type="Pfam" id="PF02738">
    <property type="entry name" value="MoCoBD_1"/>
    <property type="match status" value="1"/>
</dbReference>
<dbReference type="Gene3D" id="3.30.365.10">
    <property type="entry name" value="Aldehyde oxidase/xanthine dehydrogenase, molybdopterin binding domain"/>
    <property type="match status" value="4"/>
</dbReference>
<organism evidence="14 15">
    <name type="scientific">Roseivivax marinus</name>
    <dbReference type="NCBI Taxonomy" id="1379903"/>
    <lineage>
        <taxon>Bacteria</taxon>
        <taxon>Pseudomonadati</taxon>
        <taxon>Pseudomonadota</taxon>
        <taxon>Alphaproteobacteria</taxon>
        <taxon>Rhodobacterales</taxon>
        <taxon>Roseobacteraceae</taxon>
        <taxon>Roseivivax</taxon>
    </lineage>
</organism>
<evidence type="ECO:0000256" key="1">
    <source>
        <dbReference type="ARBA" id="ARBA00001924"/>
    </source>
</evidence>
<evidence type="ECO:0000256" key="9">
    <source>
        <dbReference type="ARBA" id="ARBA00023014"/>
    </source>
</evidence>
<evidence type="ECO:0000256" key="11">
    <source>
        <dbReference type="ARBA" id="ARBA00053029"/>
    </source>
</evidence>
<keyword evidence="4" id="KW-0500">Molybdenum</keyword>
<evidence type="ECO:0000256" key="10">
    <source>
        <dbReference type="ARBA" id="ARBA00034078"/>
    </source>
</evidence>
<evidence type="ECO:0000256" key="4">
    <source>
        <dbReference type="ARBA" id="ARBA00022505"/>
    </source>
</evidence>
<evidence type="ECO:0000256" key="8">
    <source>
        <dbReference type="ARBA" id="ARBA00023004"/>
    </source>
</evidence>
<dbReference type="InterPro" id="IPR016208">
    <property type="entry name" value="Ald_Oxase/xanthine_DH-like"/>
</dbReference>
<dbReference type="PANTHER" id="PTHR11908:SF132">
    <property type="entry name" value="ALDEHYDE OXIDASE 1-RELATED"/>
    <property type="match status" value="1"/>
</dbReference>
<dbReference type="FunFam" id="3.30.365.10:FF:000001">
    <property type="entry name" value="Xanthine dehydrogenase oxidase"/>
    <property type="match status" value="1"/>
</dbReference>
<dbReference type="GO" id="GO:0005506">
    <property type="term" value="F:iron ion binding"/>
    <property type="evidence" value="ECO:0007669"/>
    <property type="project" value="InterPro"/>
</dbReference>
<dbReference type="FunFam" id="3.30.365.10:FF:000002">
    <property type="entry name" value="Xanthine dehydrogenase oxidase"/>
    <property type="match status" value="1"/>
</dbReference>
<keyword evidence="15" id="KW-1185">Reference proteome</keyword>
<gene>
    <name evidence="14" type="ORF">ATO8_03306</name>
</gene>
<dbReference type="InterPro" id="IPR008274">
    <property type="entry name" value="AldOxase/xan_DH_MoCoBD1"/>
</dbReference>
<dbReference type="InterPro" id="IPR037165">
    <property type="entry name" value="AldOxase/xan_DH_Mopterin-bd_sf"/>
</dbReference>
<comment type="cofactor">
    <cofactor evidence="11">
        <name>Mo-molybdopterin cytosine dinucleotide</name>
        <dbReference type="ChEBI" id="CHEBI:71308"/>
    </cofactor>
</comment>
<dbReference type="InterPro" id="IPR036856">
    <property type="entry name" value="Ald_Oxase/Xan_DH_a/b_sf"/>
</dbReference>
<comment type="cofactor">
    <cofactor evidence="10">
        <name>[2Fe-2S] cluster</name>
        <dbReference type="ChEBI" id="CHEBI:190135"/>
    </cofactor>
</comment>
<name>W4HPI4_9RHOB</name>
<dbReference type="GO" id="GO:0051537">
    <property type="term" value="F:2 iron, 2 sulfur cluster binding"/>
    <property type="evidence" value="ECO:0007669"/>
    <property type="project" value="UniProtKB-KW"/>
</dbReference>
<evidence type="ECO:0000256" key="3">
    <source>
        <dbReference type="ARBA" id="ARBA00006849"/>
    </source>
</evidence>
<dbReference type="RefSeq" id="WP_043842072.1">
    <property type="nucleotide sequence ID" value="NZ_AQQW01000002.1"/>
</dbReference>
<dbReference type="InterPro" id="IPR000674">
    <property type="entry name" value="Ald_Oxase/Xan_DH_a/b"/>
</dbReference>
<dbReference type="GO" id="GO:0016491">
    <property type="term" value="F:oxidoreductase activity"/>
    <property type="evidence" value="ECO:0007669"/>
    <property type="project" value="UniProtKB-KW"/>
</dbReference>
<proteinExistence type="inferred from homology"/>
<dbReference type="Proteomes" id="UP000019063">
    <property type="component" value="Unassembled WGS sequence"/>
</dbReference>
<dbReference type="EMBL" id="AQQW01000002">
    <property type="protein sequence ID" value="ETW13885.1"/>
    <property type="molecule type" value="Genomic_DNA"/>
</dbReference>
<evidence type="ECO:0000259" key="13">
    <source>
        <dbReference type="SMART" id="SM01008"/>
    </source>
</evidence>
<comment type="similarity">
    <text evidence="3">Belongs to the xanthine dehydrogenase family.</text>
</comment>
<comment type="cofactor">
    <cofactor evidence="1">
        <name>Mo-molybdopterin</name>
        <dbReference type="ChEBI" id="CHEBI:71302"/>
    </cofactor>
</comment>
<sequence length="821" mass="87435">MSIAKPLPHDAARLHVTGAARYVDDIPAPRDCLHLAFGLSPIAAGRIASLDLAPVRAAPGVIAVLEASDLPHANDVSPSVHDEPLLSGGTVHYLGQPVFLVVATSHLAARKAARRAGFETRSRDAIFDVDDALDAESRFEEGPRIWEKGDAGEAIDGAPHVVSGQITMGGQEHFYLEGQASLALPQEGGDMIVHASTQHPTEIQHKVAEALGIPMHGVRVETRRMGGGFGGKESQGNALAVACAVAARITGRPCRMRYDRDDDFVITGKRHDARIEYRAGFDDEGRILGVEFEHYIRCGWAQDLSLPVADRAMLHADNAYNLPAARIESHRLKTNTQSATAFRGFGGPQGMLGIERVMDHAAHVLGLDPLELRRRNYYAEADRGGLSAPRASGAPPESISDEKKPGDGADATAGLPGDDALDVASRGAVGSVPEGGAPAAPAGVQTTPYGMAVEDFILHGITERLAESCDYAGRRARVAEWNAANPILRKGLALTPVKFGISFTLSHLNQAGALVHVYQDGSIHLNHGGTEMGQGLFQKVAQVAAARFGVGMERVKITATDTGKVPNTSATAASSGSDLNGMAVKAACDTIRDRIAAHLAERHQADRSVVRFEGGRVHVGGESYAFDAAAKLAYEGRVSLSATGYYRTPKLQWDRIRGQGRPFYYFAYGAACTEVVIDTLSGEYKLLRTDILHDAGASLNPAIDIGQIEGGFVQGAGWLTTEELVWDGDGRLRTHAPSTYKIPACSDRPRVFNVALWDGSNREETIYRSKAVGEPPFMLGMSAFLALSDAVASCGPGYPALDAPATPERVLEAVSRVRDGV</sequence>
<evidence type="ECO:0000313" key="15">
    <source>
        <dbReference type="Proteomes" id="UP000019063"/>
    </source>
</evidence>
<dbReference type="InterPro" id="IPR046867">
    <property type="entry name" value="AldOxase/xan_DH_MoCoBD2"/>
</dbReference>
<dbReference type="SUPFAM" id="SSF56003">
    <property type="entry name" value="Molybdenum cofactor-binding domain"/>
    <property type="match status" value="1"/>
</dbReference>
<dbReference type="SUPFAM" id="SSF54665">
    <property type="entry name" value="CO dehydrogenase molybdoprotein N-domain-like"/>
    <property type="match status" value="1"/>
</dbReference>
<comment type="cofactor">
    <cofactor evidence="2">
        <name>FAD</name>
        <dbReference type="ChEBI" id="CHEBI:57692"/>
    </cofactor>
</comment>
<evidence type="ECO:0000256" key="2">
    <source>
        <dbReference type="ARBA" id="ARBA00001974"/>
    </source>
</evidence>
<protein>
    <submittedName>
        <fullName evidence="14">Xanthine dehydrogenase subunit B</fullName>
    </submittedName>
</protein>
<dbReference type="STRING" id="1379903.ATO8_03306"/>
<dbReference type="eggNOG" id="COG4631">
    <property type="taxonomic scope" value="Bacteria"/>
</dbReference>
<dbReference type="PATRIC" id="fig|1317118.6.peg.680"/>
<dbReference type="PANTHER" id="PTHR11908">
    <property type="entry name" value="XANTHINE DEHYDROGENASE"/>
    <property type="match status" value="1"/>
</dbReference>
<evidence type="ECO:0000256" key="7">
    <source>
        <dbReference type="ARBA" id="ARBA00023002"/>
    </source>
</evidence>
<evidence type="ECO:0000313" key="14">
    <source>
        <dbReference type="EMBL" id="ETW13885.1"/>
    </source>
</evidence>
<feature type="region of interest" description="Disordered" evidence="12">
    <location>
        <begin position="384"/>
        <end position="423"/>
    </location>
</feature>
<dbReference type="Gene3D" id="3.90.1170.50">
    <property type="entry name" value="Aldehyde oxidase/xanthine dehydrogenase, a/b hammerhead"/>
    <property type="match status" value="1"/>
</dbReference>
<evidence type="ECO:0000256" key="5">
    <source>
        <dbReference type="ARBA" id="ARBA00022714"/>
    </source>
</evidence>
<accession>W4HPI4</accession>
<feature type="domain" description="Aldehyde oxidase/xanthine dehydrogenase a/b hammerhead" evidence="13">
    <location>
        <begin position="17"/>
        <end position="124"/>
    </location>
</feature>
<keyword evidence="7" id="KW-0560">Oxidoreductase</keyword>
<keyword evidence="6" id="KW-0479">Metal-binding</keyword>
<dbReference type="SMART" id="SM01008">
    <property type="entry name" value="Ald_Xan_dh_C"/>
    <property type="match status" value="1"/>
</dbReference>
<keyword evidence="5" id="KW-0001">2Fe-2S</keyword>
<comment type="caution">
    <text evidence="14">The sequence shown here is derived from an EMBL/GenBank/DDBJ whole genome shotgun (WGS) entry which is preliminary data.</text>
</comment>
<reference evidence="14 15" key="1">
    <citation type="journal article" date="2014" name="Antonie Van Leeuwenhoek">
        <title>Roseivivax atlanticus sp. nov., isolated from surface seawater of the Atlantic Ocean.</title>
        <authorList>
            <person name="Li G."/>
            <person name="Lai Q."/>
            <person name="Liu X."/>
            <person name="Sun F."/>
            <person name="Shao Z."/>
        </authorList>
    </citation>
    <scope>NUCLEOTIDE SEQUENCE [LARGE SCALE GENOMIC DNA]</scope>
    <source>
        <strain evidence="14 15">22II-s10s</strain>
    </source>
</reference>
<evidence type="ECO:0000256" key="6">
    <source>
        <dbReference type="ARBA" id="ARBA00022723"/>
    </source>
</evidence>